<dbReference type="InterPro" id="IPR002909">
    <property type="entry name" value="IPT_dom"/>
</dbReference>
<feature type="compositionally biased region" description="Basic and acidic residues" evidence="2">
    <location>
        <begin position="964"/>
        <end position="975"/>
    </location>
</feature>
<dbReference type="Proteomes" id="UP001208570">
    <property type="component" value="Unassembled WGS sequence"/>
</dbReference>
<dbReference type="Gene3D" id="2.60.40.10">
    <property type="entry name" value="Immunoglobulins"/>
    <property type="match status" value="1"/>
</dbReference>
<dbReference type="InterPro" id="IPR011042">
    <property type="entry name" value="6-blade_b-propeller_TolB-like"/>
</dbReference>
<reference evidence="5" key="1">
    <citation type="journal article" date="2023" name="Mol. Biol. Evol.">
        <title>Third-Generation Sequencing Reveals the Adaptive Role of the Epigenome in Three Deep-Sea Polychaetes.</title>
        <authorList>
            <person name="Perez M."/>
            <person name="Aroh O."/>
            <person name="Sun Y."/>
            <person name="Lan Y."/>
            <person name="Juniper S.K."/>
            <person name="Young C.R."/>
            <person name="Angers B."/>
            <person name="Qian P.Y."/>
        </authorList>
    </citation>
    <scope>NUCLEOTIDE SEQUENCE</scope>
    <source>
        <strain evidence="5">P08H-3</strain>
    </source>
</reference>
<dbReference type="SUPFAM" id="SSF63825">
    <property type="entry name" value="YWTD domain"/>
    <property type="match status" value="2"/>
</dbReference>
<evidence type="ECO:0000256" key="2">
    <source>
        <dbReference type="SAM" id="MobiDB-lite"/>
    </source>
</evidence>
<feature type="repeat" description="LDL-receptor class B" evidence="1">
    <location>
        <begin position="156"/>
        <end position="199"/>
    </location>
</feature>
<organism evidence="5 6">
    <name type="scientific">Paralvinella palmiformis</name>
    <dbReference type="NCBI Taxonomy" id="53620"/>
    <lineage>
        <taxon>Eukaryota</taxon>
        <taxon>Metazoa</taxon>
        <taxon>Spiralia</taxon>
        <taxon>Lophotrochozoa</taxon>
        <taxon>Annelida</taxon>
        <taxon>Polychaeta</taxon>
        <taxon>Sedentaria</taxon>
        <taxon>Canalipalpata</taxon>
        <taxon>Terebellida</taxon>
        <taxon>Terebelliformia</taxon>
        <taxon>Alvinellidae</taxon>
        <taxon>Paralvinella</taxon>
    </lineage>
</organism>
<dbReference type="Gene3D" id="2.120.10.30">
    <property type="entry name" value="TolB, C-terminal domain"/>
    <property type="match status" value="2"/>
</dbReference>
<feature type="repeat" description="LDL-receptor class B" evidence="1">
    <location>
        <begin position="113"/>
        <end position="155"/>
    </location>
</feature>
<gene>
    <name evidence="5" type="ORF">LSH36_278g02066</name>
</gene>
<feature type="repeat" description="LDL-receptor class B" evidence="1">
    <location>
        <begin position="426"/>
        <end position="467"/>
    </location>
</feature>
<keyword evidence="6" id="KW-1185">Reference proteome</keyword>
<proteinExistence type="predicted"/>
<dbReference type="SMART" id="SM00135">
    <property type="entry name" value="LY"/>
    <property type="match status" value="9"/>
</dbReference>
<feature type="compositionally biased region" description="Basic and acidic residues" evidence="2">
    <location>
        <begin position="944"/>
        <end position="955"/>
    </location>
</feature>
<feature type="repeat" description="LDL-receptor class B" evidence="1">
    <location>
        <begin position="340"/>
        <end position="382"/>
    </location>
</feature>
<feature type="domain" description="IPT/TIG" evidence="4">
    <location>
        <begin position="550"/>
        <end position="637"/>
    </location>
</feature>
<feature type="repeat" description="LDL-receptor class B" evidence="1">
    <location>
        <begin position="200"/>
        <end position="242"/>
    </location>
</feature>
<dbReference type="Pfam" id="PF00058">
    <property type="entry name" value="Ldl_recept_b"/>
    <property type="match status" value="4"/>
</dbReference>
<evidence type="ECO:0000256" key="1">
    <source>
        <dbReference type="PROSITE-ProRule" id="PRU00461"/>
    </source>
</evidence>
<dbReference type="EMBL" id="JAODUP010000278">
    <property type="protein sequence ID" value="KAK2154047.1"/>
    <property type="molecule type" value="Genomic_DNA"/>
</dbReference>
<dbReference type="Pfam" id="PF01833">
    <property type="entry name" value="TIG"/>
    <property type="match status" value="1"/>
</dbReference>
<dbReference type="AlphaFoldDB" id="A0AAD9JJA9"/>
<evidence type="ECO:0000313" key="6">
    <source>
        <dbReference type="Proteomes" id="UP001208570"/>
    </source>
</evidence>
<feature type="domain" description="IPT/TIG" evidence="4">
    <location>
        <begin position="639"/>
        <end position="750"/>
    </location>
</feature>
<evidence type="ECO:0000256" key="3">
    <source>
        <dbReference type="SAM" id="Phobius"/>
    </source>
</evidence>
<dbReference type="InterPro" id="IPR013783">
    <property type="entry name" value="Ig-like_fold"/>
</dbReference>
<feature type="repeat" description="LDL-receptor class B" evidence="1">
    <location>
        <begin position="383"/>
        <end position="425"/>
    </location>
</feature>
<dbReference type="PROSITE" id="PS51120">
    <property type="entry name" value="LDLRB"/>
    <property type="match status" value="7"/>
</dbReference>
<dbReference type="CDD" id="cd00102">
    <property type="entry name" value="IPT"/>
    <property type="match status" value="1"/>
</dbReference>
<accession>A0AAD9JJA9</accession>
<dbReference type="FunFam" id="2.120.10.30:FF:000132">
    <property type="entry name" value="Uncharacterized protein"/>
    <property type="match status" value="2"/>
</dbReference>
<evidence type="ECO:0000259" key="4">
    <source>
        <dbReference type="SMART" id="SM00429"/>
    </source>
</evidence>
<keyword evidence="3" id="KW-1133">Transmembrane helix</keyword>
<feature type="repeat" description="LDL-receptor class B" evidence="1">
    <location>
        <begin position="70"/>
        <end position="112"/>
    </location>
</feature>
<protein>
    <recommendedName>
        <fullName evidence="4">IPT/TIG domain-containing protein</fullName>
    </recommendedName>
</protein>
<dbReference type="InterPro" id="IPR050778">
    <property type="entry name" value="Cueball_EGF_LRP_Nidogen"/>
</dbReference>
<dbReference type="SMART" id="SM00429">
    <property type="entry name" value="IPT"/>
    <property type="match status" value="2"/>
</dbReference>
<feature type="transmembrane region" description="Helical" evidence="3">
    <location>
        <begin position="908"/>
        <end position="931"/>
    </location>
</feature>
<dbReference type="InterPro" id="IPR000033">
    <property type="entry name" value="LDLR_classB_rpt"/>
</dbReference>
<feature type="region of interest" description="Disordered" evidence="2">
    <location>
        <begin position="940"/>
        <end position="975"/>
    </location>
</feature>
<comment type="caution">
    <text evidence="5">The sequence shown here is derived from an EMBL/GenBank/DDBJ whole genome shotgun (WGS) entry which is preliminary data.</text>
</comment>
<evidence type="ECO:0000313" key="5">
    <source>
        <dbReference type="EMBL" id="KAK2154047.1"/>
    </source>
</evidence>
<dbReference type="PANTHER" id="PTHR46513">
    <property type="entry name" value="VITELLOGENIN RECEPTOR-LIKE PROTEIN-RELATED-RELATED"/>
    <property type="match status" value="1"/>
</dbReference>
<dbReference type="PANTHER" id="PTHR46513:SF44">
    <property type="entry name" value="LDL RECEPTOR RELATED PROTEIN 4"/>
    <property type="match status" value="1"/>
</dbReference>
<keyword evidence="3" id="KW-0472">Membrane</keyword>
<keyword evidence="3" id="KW-0812">Transmembrane</keyword>
<dbReference type="InterPro" id="IPR014756">
    <property type="entry name" value="Ig_E-set"/>
</dbReference>
<name>A0AAD9JJA9_9ANNE</name>
<sequence length="975" mass="109989">MIVLRIMSIYGLWLVALIYGSSVGSDQLLLVATTDHLRYYNVSDPNDRGTSIPVINISNAVAVGYDPTEKRIYWSDVREHTISRAYVTGTADQQVLFSNVTTADGLTLDVYNRMLYWTDTNSDTVEQSTMDGRSRKTLISRNLDQPRAIVLDVDDRMIYWTDWGSPSRIERARLDGTDRKQIVTKELVTPNAMVLDLDFRLMYWADAGLDRIEVAKMDGSSRRILLNENGIHPFALVINGDYLYWSDWSKMAILKQDRFHKSKDKDVISSMPRYTGLKAIMLKSGKSGRVLNIIPDILLAGGDNQIREIYLDIDNDLGKPISSLSGVRLPLSIDFDVNKDEIYWTELQTKSIRKARRGGSDEQALITDKIEYPSGLAVSHETNELFWADRNLALIEKINLLTLSRTTILNNDLISPSDIALDSRYRHVYWTDFGKNTIERAFYDGQGRQKILYDLAAPSAIVLDIAKRLLYWGDFNSAILYKANMDGRERVQLRADVRVEDLALLGKFLYWSELEKNYIGRLNRHTRQEYSVLASETERFMGLGIIKYGKISFTDVSPVIGPVAGGTNITIRGHNFLRVVGVKIGDRLKCVIKQMNSSSIIATTSAVSQTAAGKQYLISIKFTGDVLQSTGYHFTYKPDPTVVLLYPLTTLKRGGTILTVKGNYLDSVAAPVLKLTRLQQSVNINTDIVIKETRTTRFGNCDVVNRTQLACITPSFDEIDTSVNAPGTGVKRLARDTRALSEQVNMFINQVSRIESITRDSHVIVKRELLTREIEIIYTGLRLDGVSKYINLSKNIETKNFSRINFINPPHFSNSRRNEPLVFSSKQKIAIEGEGVDKLAVDNYIVDIGLGRCEGISITSNKLFCLPPQKEPSRSVDNERHKHPIVVHIGRNIAENVGDLDYPFSSDLYLGLGCGAVLLVVLIIIIVIIVARRKSSKKTTRRRAGADQWRHRQEDDNGQIPNVDEIHLPPMKFED</sequence>
<dbReference type="SUPFAM" id="SSF81296">
    <property type="entry name" value="E set domains"/>
    <property type="match status" value="2"/>
</dbReference>